<evidence type="ECO:0000256" key="1">
    <source>
        <dbReference type="ARBA" id="ARBA00006640"/>
    </source>
</evidence>
<keyword evidence="5" id="KW-1185">Reference proteome</keyword>
<accession>A0A642V4D8</accession>
<keyword evidence="2" id="KW-0689">Ribosomal protein</keyword>
<gene>
    <name evidence="4" type="ORF">TRICI_003246</name>
</gene>
<name>A0A642V4D8_9ASCO</name>
<comment type="caution">
    <text evidence="4">The sequence shown here is derived from an EMBL/GenBank/DDBJ whole genome shotgun (WGS) entry which is preliminary data.</text>
</comment>
<evidence type="ECO:0000256" key="2">
    <source>
        <dbReference type="ARBA" id="ARBA00022980"/>
    </source>
</evidence>
<dbReference type="PANTHER" id="PTHR41237:SF1">
    <property type="entry name" value="SMALL RIBOSOMAL SUBUNIT PROTEIN BS21M"/>
    <property type="match status" value="1"/>
</dbReference>
<sequence>MLGTRGGLTGVFARRSPFMMRGMLFSTSPVRFEEGGSDGKQGRAHSDFILKLLETGKPGDGSGRKMPSFQSPTLSNIPESMPPGTHDELVAPEKQEEAMNRDFLNQHIPRTGVNASRSVVVNGQNGGLQAALRILRIKNSANKVPRTVNLQRYHEKPGKKKQRLQMEKQQREFNMGIRRLFKLVNEARRKGY</sequence>
<dbReference type="InterPro" id="IPR001911">
    <property type="entry name" value="Ribosomal_bS21"/>
</dbReference>
<reference evidence="4" key="1">
    <citation type="journal article" date="2019" name="G3 (Bethesda)">
        <title>Genome Assemblies of Two Rare Opportunistic Yeast Pathogens: Diutina rugosa (syn. Candida rugosa) and Trichomonascus ciferrii (syn. Candida ciferrii).</title>
        <authorList>
            <person name="Mixao V."/>
            <person name="Saus E."/>
            <person name="Hansen A.P."/>
            <person name="Lass-Florl C."/>
            <person name="Gabaldon T."/>
        </authorList>
    </citation>
    <scope>NUCLEOTIDE SEQUENCE</scope>
    <source>
        <strain evidence="4">CBS 4856</strain>
    </source>
</reference>
<evidence type="ECO:0000313" key="4">
    <source>
        <dbReference type="EMBL" id="KAA8913184.1"/>
    </source>
</evidence>
<dbReference type="GO" id="GO:0070124">
    <property type="term" value="P:mitochondrial translational initiation"/>
    <property type="evidence" value="ECO:0007669"/>
    <property type="project" value="TreeGrafter"/>
</dbReference>
<keyword evidence="3" id="KW-0687">Ribonucleoprotein</keyword>
<dbReference type="Pfam" id="PF01165">
    <property type="entry name" value="Ribosomal_S21"/>
    <property type="match status" value="1"/>
</dbReference>
<dbReference type="GO" id="GO:0003735">
    <property type="term" value="F:structural constituent of ribosome"/>
    <property type="evidence" value="ECO:0007669"/>
    <property type="project" value="InterPro"/>
</dbReference>
<dbReference type="OrthoDB" id="2501249at2759"/>
<evidence type="ECO:0000256" key="3">
    <source>
        <dbReference type="ARBA" id="ARBA00023274"/>
    </source>
</evidence>
<dbReference type="Proteomes" id="UP000761534">
    <property type="component" value="Unassembled WGS sequence"/>
</dbReference>
<dbReference type="InterPro" id="IPR052837">
    <property type="entry name" value="Mitoribosomal_bS21"/>
</dbReference>
<evidence type="ECO:0008006" key="6">
    <source>
        <dbReference type="Google" id="ProtNLM"/>
    </source>
</evidence>
<dbReference type="GO" id="GO:0005763">
    <property type="term" value="C:mitochondrial small ribosomal subunit"/>
    <property type="evidence" value="ECO:0007669"/>
    <property type="project" value="TreeGrafter"/>
</dbReference>
<dbReference type="AlphaFoldDB" id="A0A642V4D8"/>
<proteinExistence type="inferred from homology"/>
<dbReference type="EMBL" id="SWFS01000236">
    <property type="protein sequence ID" value="KAA8913184.1"/>
    <property type="molecule type" value="Genomic_DNA"/>
</dbReference>
<comment type="similarity">
    <text evidence="1">Belongs to the bacterial ribosomal protein bS21 family.</text>
</comment>
<organism evidence="4 5">
    <name type="scientific">Trichomonascus ciferrii</name>
    <dbReference type="NCBI Taxonomy" id="44093"/>
    <lineage>
        <taxon>Eukaryota</taxon>
        <taxon>Fungi</taxon>
        <taxon>Dikarya</taxon>
        <taxon>Ascomycota</taxon>
        <taxon>Saccharomycotina</taxon>
        <taxon>Dipodascomycetes</taxon>
        <taxon>Dipodascales</taxon>
        <taxon>Trichomonascaceae</taxon>
        <taxon>Trichomonascus</taxon>
        <taxon>Trichomonascus ciferrii complex</taxon>
    </lineage>
</organism>
<protein>
    <recommendedName>
        <fullName evidence="6">Ribosomal protein S21</fullName>
    </recommendedName>
</protein>
<dbReference type="PANTHER" id="PTHR41237">
    <property type="entry name" value="37S RIBOSOMAL PROTEIN MRP21, MITOCHONDRIAL"/>
    <property type="match status" value="1"/>
</dbReference>
<evidence type="ECO:0000313" key="5">
    <source>
        <dbReference type="Proteomes" id="UP000761534"/>
    </source>
</evidence>
<dbReference type="VEuPathDB" id="FungiDB:TRICI_003246"/>